<dbReference type="GO" id="GO:0004493">
    <property type="term" value="F:methylmalonyl-CoA epimerase activity"/>
    <property type="evidence" value="ECO:0007669"/>
    <property type="project" value="TreeGrafter"/>
</dbReference>
<dbReference type="InterPro" id="IPR037523">
    <property type="entry name" value="VOC_core"/>
</dbReference>
<dbReference type="Gene3D" id="3.10.180.10">
    <property type="entry name" value="2,3-Dihydroxybiphenyl 1,2-Dioxygenase, domain 1"/>
    <property type="match status" value="1"/>
</dbReference>
<accession>A0A327XBG8</accession>
<dbReference type="SUPFAM" id="SSF54593">
    <property type="entry name" value="Glyoxalase/Bleomycin resistance protein/Dihydroxybiphenyl dioxygenase"/>
    <property type="match status" value="1"/>
</dbReference>
<dbReference type="InterPro" id="IPR029068">
    <property type="entry name" value="Glyas_Bleomycin-R_OHBP_Dase"/>
</dbReference>
<dbReference type="CDD" id="cd07249">
    <property type="entry name" value="MMCE"/>
    <property type="match status" value="1"/>
</dbReference>
<dbReference type="PANTHER" id="PTHR43048:SF3">
    <property type="entry name" value="METHYLMALONYL-COA EPIMERASE, MITOCHONDRIAL"/>
    <property type="match status" value="1"/>
</dbReference>
<dbReference type="EMBL" id="QLMC01000001">
    <property type="protein sequence ID" value="RAK02972.1"/>
    <property type="molecule type" value="Genomic_DNA"/>
</dbReference>
<evidence type="ECO:0000256" key="2">
    <source>
        <dbReference type="ARBA" id="ARBA00022723"/>
    </source>
</evidence>
<feature type="domain" description="VOC" evidence="3">
    <location>
        <begin position="20"/>
        <end position="148"/>
    </location>
</feature>
<proteinExistence type="inferred from homology"/>
<keyword evidence="5" id="KW-1185">Reference proteome</keyword>
<comment type="similarity">
    <text evidence="1">Belongs to the methylmalonyl-CoA epimerase family.</text>
</comment>
<name>A0A327XBG8_LARAB</name>
<keyword evidence="2" id="KW-0479">Metal-binding</keyword>
<comment type="caution">
    <text evidence="4">The sequence shown here is derived from an EMBL/GenBank/DDBJ whole genome shotgun (WGS) entry which is preliminary data.</text>
</comment>
<evidence type="ECO:0000313" key="4">
    <source>
        <dbReference type="EMBL" id="RAK02972.1"/>
    </source>
</evidence>
<dbReference type="Pfam" id="PF13669">
    <property type="entry name" value="Glyoxalase_4"/>
    <property type="match status" value="1"/>
</dbReference>
<dbReference type="GO" id="GO:0046491">
    <property type="term" value="P:L-methylmalonyl-CoA metabolic process"/>
    <property type="evidence" value="ECO:0007669"/>
    <property type="project" value="TreeGrafter"/>
</dbReference>
<protein>
    <submittedName>
        <fullName evidence="4">Methylmalonyl-CoA epimerase</fullName>
    </submittedName>
</protein>
<dbReference type="PROSITE" id="PS51819">
    <property type="entry name" value="VOC"/>
    <property type="match status" value="1"/>
</dbReference>
<dbReference type="InterPro" id="IPR051785">
    <property type="entry name" value="MMCE/EMCE_epimerase"/>
</dbReference>
<dbReference type="InterPro" id="IPR017515">
    <property type="entry name" value="MeMalonyl-CoA_epimerase"/>
</dbReference>
<dbReference type="PANTHER" id="PTHR43048">
    <property type="entry name" value="METHYLMALONYL-COA EPIMERASE"/>
    <property type="match status" value="1"/>
</dbReference>
<reference evidence="4 5" key="1">
    <citation type="submission" date="2018-06" db="EMBL/GenBank/DDBJ databases">
        <title>Genomic Encyclopedia of Archaeal and Bacterial Type Strains, Phase II (KMG-II): from individual species to whole genera.</title>
        <authorList>
            <person name="Goeker M."/>
        </authorList>
    </citation>
    <scope>NUCLEOTIDE SEQUENCE [LARGE SCALE GENOMIC DNA]</scope>
    <source>
        <strain evidence="4 5">DSM 21851</strain>
    </source>
</reference>
<gene>
    <name evidence="4" type="ORF">LX87_01094</name>
</gene>
<evidence type="ECO:0000313" key="5">
    <source>
        <dbReference type="Proteomes" id="UP000248790"/>
    </source>
</evidence>
<evidence type="ECO:0000259" key="3">
    <source>
        <dbReference type="PROSITE" id="PS51819"/>
    </source>
</evidence>
<dbReference type="NCBIfam" id="TIGR03081">
    <property type="entry name" value="metmalonyl_epim"/>
    <property type="match status" value="1"/>
</dbReference>
<evidence type="ECO:0000256" key="1">
    <source>
        <dbReference type="ARBA" id="ARBA00009308"/>
    </source>
</evidence>
<dbReference type="Proteomes" id="UP000248790">
    <property type="component" value="Unassembled WGS sequence"/>
</dbReference>
<organism evidence="4 5">
    <name type="scientific">Larkinella arboricola</name>
    <dbReference type="NCBI Taxonomy" id="643671"/>
    <lineage>
        <taxon>Bacteria</taxon>
        <taxon>Pseudomonadati</taxon>
        <taxon>Bacteroidota</taxon>
        <taxon>Cytophagia</taxon>
        <taxon>Cytophagales</taxon>
        <taxon>Spirosomataceae</taxon>
        <taxon>Larkinella</taxon>
    </lineage>
</organism>
<dbReference type="GO" id="GO:0046872">
    <property type="term" value="F:metal ion binding"/>
    <property type="evidence" value="ECO:0007669"/>
    <property type="project" value="UniProtKB-KW"/>
</dbReference>
<dbReference type="AlphaFoldDB" id="A0A327XBG8"/>
<sequence length="152" mass="16847">MLLRGGERRAAEVIREMMTNVEHIGIAVKSLAVSNALFTKLLGEKPYKSEAVESEGVTTSFFRVNQTKIELLEATRPDSPIAKFLEKKGEGIHHLAFEVADIYAEIERLKAEGFTPLNEVPKRGADNKLVCFLHPKETNGVLVELCQEIGPS</sequence>